<feature type="region of interest" description="Disordered" evidence="1">
    <location>
        <begin position="1"/>
        <end position="72"/>
    </location>
</feature>
<evidence type="ECO:0000256" key="1">
    <source>
        <dbReference type="SAM" id="MobiDB-lite"/>
    </source>
</evidence>
<evidence type="ECO:0000313" key="3">
    <source>
        <dbReference type="Proteomes" id="UP000292235"/>
    </source>
</evidence>
<name>A0A4P6Q5B0_9ACTN</name>
<reference evidence="2 3" key="1">
    <citation type="submission" date="2019-02" db="EMBL/GenBank/DDBJ databases">
        <authorList>
            <person name="Khodamoradi S."/>
            <person name="Hahnke R.L."/>
            <person name="Kaempfer P."/>
            <person name="Schumann P."/>
            <person name="Rohde M."/>
            <person name="Steinert M."/>
            <person name="Luzhetskyy A."/>
            <person name="Wink J."/>
            <person name="Ruckert C."/>
        </authorList>
    </citation>
    <scope>NUCLEOTIDE SEQUENCE [LARGE SCALE GENOMIC DNA]</scope>
    <source>
        <strain evidence="2 3">M2</strain>
    </source>
</reference>
<accession>A0A4P6Q5B0</accession>
<gene>
    <name evidence="2" type="ORF">EKD16_18530</name>
</gene>
<protein>
    <submittedName>
        <fullName evidence="2">Uncharacterized protein</fullName>
    </submittedName>
</protein>
<evidence type="ECO:0000313" key="2">
    <source>
        <dbReference type="EMBL" id="QBI55470.1"/>
    </source>
</evidence>
<dbReference type="Proteomes" id="UP000292235">
    <property type="component" value="Chromosome"/>
</dbReference>
<dbReference type="AlphaFoldDB" id="A0A4P6Q5B0"/>
<proteinExistence type="predicted"/>
<dbReference type="KEGG" id="strr:EKD16_18530"/>
<sequence>MAATTTAAVGDTGPLGLMRPVPRGSGAPRRAFCGQRAAERPAAATAAGGRAGPGAVPAGWTGPRVAPAGRAPAGWDAASAVRALFGELRRLGMRRVYGSADPKMSVLSLPGGVTVWAVAGAFTWRDADGRAVWWSGEDAVGAARRLAAEVQRR</sequence>
<dbReference type="EMBL" id="CP036455">
    <property type="protein sequence ID" value="QBI55470.1"/>
    <property type="molecule type" value="Genomic_DNA"/>
</dbReference>
<feature type="compositionally biased region" description="Low complexity" evidence="1">
    <location>
        <begin position="34"/>
        <end position="72"/>
    </location>
</feature>
<keyword evidence="3" id="KW-1185">Reference proteome</keyword>
<organism evidence="2 3">
    <name type="scientific">Streptomonospora litoralis</name>
    <dbReference type="NCBI Taxonomy" id="2498135"/>
    <lineage>
        <taxon>Bacteria</taxon>
        <taxon>Bacillati</taxon>
        <taxon>Actinomycetota</taxon>
        <taxon>Actinomycetes</taxon>
        <taxon>Streptosporangiales</taxon>
        <taxon>Nocardiopsidaceae</taxon>
        <taxon>Streptomonospora</taxon>
    </lineage>
</organism>